<dbReference type="SUPFAM" id="SSF47203">
    <property type="entry name" value="Acyl-CoA dehydrogenase C-terminal domain-like"/>
    <property type="match status" value="1"/>
</dbReference>
<dbReference type="EMBL" id="BAAAUG010000031">
    <property type="protein sequence ID" value="GAA3097354.1"/>
    <property type="molecule type" value="Genomic_DNA"/>
</dbReference>
<comment type="caution">
    <text evidence="1">The sequence shown here is derived from an EMBL/GenBank/DDBJ whole genome shotgun (WGS) entry which is preliminary data.</text>
</comment>
<gene>
    <name evidence="1" type="ORF">GCM10010449_20980</name>
</gene>
<protein>
    <submittedName>
        <fullName evidence="1">Uncharacterized protein</fullName>
    </submittedName>
</protein>
<evidence type="ECO:0000313" key="2">
    <source>
        <dbReference type="Proteomes" id="UP001501637"/>
    </source>
</evidence>
<sequence>MTTATAATAATGLADAVEERLGDPYDEVNPLGFRAVLAASEAGRPLPEGAALLADTGLTVAHHGSEELLHALRALCRRTPLLAADCPVAGENAGAVRVGAATGALDSALRITVRHLRARHLYGAAAIDISYLRSLLAGAYADLLLCDVLTTLAVRGGDTLPARAIGPRVLQGAMDRLSVVMGSRFYIREGEQAVFQVLLAQAQRVLFAPGTDSGPLAGTVDLDALLATPAVADLTDPELLDAAPGRTLTAPTRRVTQPSGPVEERLYAELTDRYDTSRSFGTTVRPLPDRP</sequence>
<dbReference type="RefSeq" id="WP_344520341.1">
    <property type="nucleotide sequence ID" value="NZ_BAAAUG010000031.1"/>
</dbReference>
<evidence type="ECO:0000313" key="1">
    <source>
        <dbReference type="EMBL" id="GAA3097354.1"/>
    </source>
</evidence>
<name>A0ABP6MD61_9ACTN</name>
<dbReference type="InterPro" id="IPR036250">
    <property type="entry name" value="AcylCo_DH-like_C"/>
</dbReference>
<reference evidence="2" key="1">
    <citation type="journal article" date="2019" name="Int. J. Syst. Evol. Microbiol.">
        <title>The Global Catalogue of Microorganisms (GCM) 10K type strain sequencing project: providing services to taxonomists for standard genome sequencing and annotation.</title>
        <authorList>
            <consortium name="The Broad Institute Genomics Platform"/>
            <consortium name="The Broad Institute Genome Sequencing Center for Infectious Disease"/>
            <person name="Wu L."/>
            <person name="Ma J."/>
        </authorList>
    </citation>
    <scope>NUCLEOTIDE SEQUENCE [LARGE SCALE GENOMIC DNA]</scope>
    <source>
        <strain evidence="2">JCM 9092</strain>
    </source>
</reference>
<proteinExistence type="predicted"/>
<organism evidence="1 2">
    <name type="scientific">Streptomyces rectiviolaceus</name>
    <dbReference type="NCBI Taxonomy" id="332591"/>
    <lineage>
        <taxon>Bacteria</taxon>
        <taxon>Bacillati</taxon>
        <taxon>Actinomycetota</taxon>
        <taxon>Actinomycetes</taxon>
        <taxon>Kitasatosporales</taxon>
        <taxon>Streptomycetaceae</taxon>
        <taxon>Streptomyces</taxon>
    </lineage>
</organism>
<keyword evidence="2" id="KW-1185">Reference proteome</keyword>
<accession>A0ABP6MD61</accession>
<dbReference type="Proteomes" id="UP001501637">
    <property type="component" value="Unassembled WGS sequence"/>
</dbReference>